<keyword evidence="3" id="KW-1185">Reference proteome</keyword>
<comment type="caution">
    <text evidence="2">The sequence shown here is derived from an EMBL/GenBank/DDBJ whole genome shotgun (WGS) entry which is preliminary data.</text>
</comment>
<gene>
    <name evidence="2" type="ORF">GUJ93_ZPchr0013g37371</name>
</gene>
<dbReference type="AlphaFoldDB" id="A0A8J5X300"/>
<evidence type="ECO:0000313" key="2">
    <source>
        <dbReference type="EMBL" id="KAG8098763.1"/>
    </source>
</evidence>
<keyword evidence="1" id="KW-0732">Signal</keyword>
<organism evidence="2 3">
    <name type="scientific">Zizania palustris</name>
    <name type="common">Northern wild rice</name>
    <dbReference type="NCBI Taxonomy" id="103762"/>
    <lineage>
        <taxon>Eukaryota</taxon>
        <taxon>Viridiplantae</taxon>
        <taxon>Streptophyta</taxon>
        <taxon>Embryophyta</taxon>
        <taxon>Tracheophyta</taxon>
        <taxon>Spermatophyta</taxon>
        <taxon>Magnoliopsida</taxon>
        <taxon>Liliopsida</taxon>
        <taxon>Poales</taxon>
        <taxon>Poaceae</taxon>
        <taxon>BOP clade</taxon>
        <taxon>Oryzoideae</taxon>
        <taxon>Oryzeae</taxon>
        <taxon>Zizaniinae</taxon>
        <taxon>Zizania</taxon>
    </lineage>
</organism>
<name>A0A8J5X300_ZIZPA</name>
<reference evidence="2" key="1">
    <citation type="journal article" date="2021" name="bioRxiv">
        <title>Whole Genome Assembly and Annotation of Northern Wild Rice, Zizania palustris L., Supports a Whole Genome Duplication in the Zizania Genus.</title>
        <authorList>
            <person name="Haas M."/>
            <person name="Kono T."/>
            <person name="Macchietto M."/>
            <person name="Millas R."/>
            <person name="McGilp L."/>
            <person name="Shao M."/>
            <person name="Duquette J."/>
            <person name="Hirsch C.N."/>
            <person name="Kimball J."/>
        </authorList>
    </citation>
    <scope>NUCLEOTIDE SEQUENCE</scope>
    <source>
        <tissue evidence="2">Fresh leaf tissue</tissue>
    </source>
</reference>
<feature type="signal peptide" evidence="1">
    <location>
        <begin position="1"/>
        <end position="28"/>
    </location>
</feature>
<dbReference type="Proteomes" id="UP000729402">
    <property type="component" value="Unassembled WGS sequence"/>
</dbReference>
<evidence type="ECO:0000256" key="1">
    <source>
        <dbReference type="SAM" id="SignalP"/>
    </source>
</evidence>
<reference evidence="2" key="2">
    <citation type="submission" date="2021-02" db="EMBL/GenBank/DDBJ databases">
        <authorList>
            <person name="Kimball J.A."/>
            <person name="Haas M.W."/>
            <person name="Macchietto M."/>
            <person name="Kono T."/>
            <person name="Duquette J."/>
            <person name="Shao M."/>
        </authorList>
    </citation>
    <scope>NUCLEOTIDE SEQUENCE</scope>
    <source>
        <tissue evidence="2">Fresh leaf tissue</tissue>
    </source>
</reference>
<accession>A0A8J5X300</accession>
<protein>
    <submittedName>
        <fullName evidence="2">Uncharacterized protein</fullName>
    </submittedName>
</protein>
<sequence>MASDWEWHSAPRHLWQLCPLLFSPPVAAGLSADTVNSAPARPLWLIPASRSRRRGRRLVASSTAGFIFSSSPSPSRRRPQRRWPSCPYLYRTYCSVLGSWLACLMTGCQSAAAAVQYNPPLLAIRACE</sequence>
<evidence type="ECO:0000313" key="3">
    <source>
        <dbReference type="Proteomes" id="UP000729402"/>
    </source>
</evidence>
<proteinExistence type="predicted"/>
<dbReference type="EMBL" id="JAAALK010000079">
    <property type="protein sequence ID" value="KAG8098763.1"/>
    <property type="molecule type" value="Genomic_DNA"/>
</dbReference>
<feature type="chain" id="PRO_5035323632" evidence="1">
    <location>
        <begin position="29"/>
        <end position="128"/>
    </location>
</feature>